<organism evidence="9 10">
    <name type="scientific">Robbsia betulipollinis</name>
    <dbReference type="NCBI Taxonomy" id="2981849"/>
    <lineage>
        <taxon>Bacteria</taxon>
        <taxon>Pseudomonadati</taxon>
        <taxon>Pseudomonadota</taxon>
        <taxon>Betaproteobacteria</taxon>
        <taxon>Burkholderiales</taxon>
        <taxon>Burkholderiaceae</taxon>
        <taxon>Robbsia</taxon>
    </lineage>
</organism>
<dbReference type="CDD" id="cd03216">
    <property type="entry name" value="ABC_Carb_Monos_I"/>
    <property type="match status" value="1"/>
</dbReference>
<dbReference type="Gene3D" id="3.40.50.300">
    <property type="entry name" value="P-loop containing nucleotide triphosphate hydrolases"/>
    <property type="match status" value="2"/>
</dbReference>
<dbReference type="PANTHER" id="PTHR43790:SF4">
    <property type="entry name" value="GUANOSINE IMPORT ATP-BINDING PROTEIN NUPO"/>
    <property type="match status" value="1"/>
</dbReference>
<keyword evidence="3" id="KW-0762">Sugar transport</keyword>
<reference evidence="9" key="1">
    <citation type="submission" date="2022-11" db="EMBL/GenBank/DDBJ databases">
        <title>Robbsia betulipollinis sp. nov., isolated from pollen of birch (Betula pendula).</title>
        <authorList>
            <person name="Shi H."/>
            <person name="Ambika Manirajan B."/>
            <person name="Ratering S."/>
            <person name="Geissler-Plaum R."/>
            <person name="Schnell S."/>
        </authorList>
    </citation>
    <scope>NUCLEOTIDE SEQUENCE</scope>
    <source>
        <strain evidence="9">Bb-Pol-6</strain>
    </source>
</reference>
<feature type="region of interest" description="Disordered" evidence="7">
    <location>
        <begin position="1"/>
        <end position="24"/>
    </location>
</feature>
<evidence type="ECO:0000256" key="6">
    <source>
        <dbReference type="ARBA" id="ARBA00022840"/>
    </source>
</evidence>
<keyword evidence="5" id="KW-0547">Nucleotide-binding</keyword>
<keyword evidence="1" id="KW-1003">Cell membrane</keyword>
<dbReference type="EMBL" id="JAPMXC010000001">
    <property type="protein sequence ID" value="MCY0385765.1"/>
    <property type="molecule type" value="Genomic_DNA"/>
</dbReference>
<dbReference type="PROSITE" id="PS50893">
    <property type="entry name" value="ABC_TRANSPORTER_2"/>
    <property type="match status" value="2"/>
</dbReference>
<dbReference type="InterPro" id="IPR027417">
    <property type="entry name" value="P-loop_NTPase"/>
</dbReference>
<feature type="domain" description="ABC transporter" evidence="8">
    <location>
        <begin position="282"/>
        <end position="530"/>
    </location>
</feature>
<gene>
    <name evidence="9" type="ORF">OVY01_00615</name>
</gene>
<dbReference type="Proteomes" id="UP001082899">
    <property type="component" value="Unassembled WGS sequence"/>
</dbReference>
<dbReference type="RefSeq" id="WP_267844885.1">
    <property type="nucleotide sequence ID" value="NZ_JAPMXC010000001.1"/>
</dbReference>
<dbReference type="SMART" id="SM00382">
    <property type="entry name" value="AAA"/>
    <property type="match status" value="1"/>
</dbReference>
<accession>A0ABT3ZGV8</accession>
<evidence type="ECO:0000256" key="2">
    <source>
        <dbReference type="ARBA" id="ARBA00022519"/>
    </source>
</evidence>
<dbReference type="InterPro" id="IPR017871">
    <property type="entry name" value="ABC_transporter-like_CS"/>
</dbReference>
<dbReference type="InterPro" id="IPR003439">
    <property type="entry name" value="ABC_transporter-like_ATP-bd"/>
</dbReference>
<dbReference type="Pfam" id="PF00005">
    <property type="entry name" value="ABC_tran"/>
    <property type="match status" value="2"/>
</dbReference>
<dbReference type="PANTHER" id="PTHR43790">
    <property type="entry name" value="CARBOHYDRATE TRANSPORT ATP-BINDING PROTEIN MG119-RELATED"/>
    <property type="match status" value="1"/>
</dbReference>
<protein>
    <submittedName>
        <fullName evidence="9">ABC transporter ATP-binding protein</fullName>
    </submittedName>
</protein>
<keyword evidence="2" id="KW-0997">Cell inner membrane</keyword>
<dbReference type="InterPro" id="IPR050107">
    <property type="entry name" value="ABC_carbohydrate_import_ATPase"/>
</dbReference>
<dbReference type="PROSITE" id="PS00211">
    <property type="entry name" value="ABC_TRANSPORTER_1"/>
    <property type="match status" value="2"/>
</dbReference>
<proteinExistence type="predicted"/>
<keyword evidence="3" id="KW-0813">Transport</keyword>
<evidence type="ECO:0000313" key="10">
    <source>
        <dbReference type="Proteomes" id="UP001082899"/>
    </source>
</evidence>
<evidence type="ECO:0000256" key="4">
    <source>
        <dbReference type="ARBA" id="ARBA00022737"/>
    </source>
</evidence>
<dbReference type="CDD" id="cd03215">
    <property type="entry name" value="ABC_Carb_Monos_II"/>
    <property type="match status" value="1"/>
</dbReference>
<evidence type="ECO:0000256" key="1">
    <source>
        <dbReference type="ARBA" id="ARBA00022475"/>
    </source>
</evidence>
<keyword evidence="2" id="KW-0472">Membrane</keyword>
<evidence type="ECO:0000256" key="5">
    <source>
        <dbReference type="ARBA" id="ARBA00022741"/>
    </source>
</evidence>
<keyword evidence="4" id="KW-0677">Repeat</keyword>
<dbReference type="SUPFAM" id="SSF52540">
    <property type="entry name" value="P-loop containing nucleoside triphosphate hydrolases"/>
    <property type="match status" value="2"/>
</dbReference>
<evidence type="ECO:0000259" key="8">
    <source>
        <dbReference type="PROSITE" id="PS50893"/>
    </source>
</evidence>
<name>A0ABT3ZGV8_9BURK</name>
<dbReference type="InterPro" id="IPR003593">
    <property type="entry name" value="AAA+_ATPase"/>
</dbReference>
<feature type="domain" description="ABC transporter" evidence="8">
    <location>
        <begin position="33"/>
        <end position="266"/>
    </location>
</feature>
<sequence length="560" mass="59448">MKPEPAPGAAPTGPRRSIERESDAARALPHARLQLVGISKRFASTQANDDVSLTIRPGEIHAVIGENGAGKSTLMKIVYGVVHADAGAMVWDGAPVRVDSPAHARRLGIGMVFQHFSLFESLSVGENIALALGHDERFDQKALNARIRRVSAEYGLELDPQRHVHHLSVGERQRVEIVRCLLQSPRLLIMDEPTSVLTPQAVRDLFVVLRRLAAEGCSIVYVSHKLGEIQELCDSATVMRAGRVIGRVDPRATSRAELARMMVGHTLPSYERRAHVPGAVMLQVEALSARGDDLFGSALDNVSLRLHAGEVLGIAGISGNGQAELFALLSGEVPAPRGLAADAIRLAGAPCARQGVGERRALGLAAVPEERLGRGAVPSMSLVDNTLLSASRSGLVRRGWLQRGAMQAFARRCIETFDVRCSGPDALAQSLSGGNLQRFIVGREVLREPRVLLIAQPTWGVDVGAAAAIRQQLLDLAARGVAILVISEELDELFEICDSIAVLARGRLSAVLPIGETSAEGIGLAMSGQFEALTAAGDPAFEAARPFAHPSAGALPASPG</sequence>
<dbReference type="GO" id="GO:0005524">
    <property type="term" value="F:ATP binding"/>
    <property type="evidence" value="ECO:0007669"/>
    <property type="project" value="UniProtKB-KW"/>
</dbReference>
<keyword evidence="10" id="KW-1185">Reference proteome</keyword>
<evidence type="ECO:0000256" key="3">
    <source>
        <dbReference type="ARBA" id="ARBA00022597"/>
    </source>
</evidence>
<keyword evidence="6 9" id="KW-0067">ATP-binding</keyword>
<evidence type="ECO:0000256" key="7">
    <source>
        <dbReference type="SAM" id="MobiDB-lite"/>
    </source>
</evidence>
<evidence type="ECO:0000313" key="9">
    <source>
        <dbReference type="EMBL" id="MCY0385765.1"/>
    </source>
</evidence>
<comment type="caution">
    <text evidence="9">The sequence shown here is derived from an EMBL/GenBank/DDBJ whole genome shotgun (WGS) entry which is preliminary data.</text>
</comment>